<feature type="region of interest" description="Disordered" evidence="1">
    <location>
        <begin position="103"/>
        <end position="124"/>
    </location>
</feature>
<comment type="caution">
    <text evidence="2">The sequence shown here is derived from an EMBL/GenBank/DDBJ whole genome shotgun (WGS) entry which is preliminary data.</text>
</comment>
<evidence type="ECO:0000313" key="3">
    <source>
        <dbReference type="Proteomes" id="UP001153069"/>
    </source>
</evidence>
<gene>
    <name evidence="2" type="ORF">SEMRO_1289_G259700.1</name>
</gene>
<feature type="compositionally biased region" description="Polar residues" evidence="1">
    <location>
        <begin position="53"/>
        <end position="75"/>
    </location>
</feature>
<accession>A0A9N8HRM8</accession>
<dbReference type="Proteomes" id="UP001153069">
    <property type="component" value="Unassembled WGS sequence"/>
</dbReference>
<feature type="compositionally biased region" description="Basic residues" evidence="1">
    <location>
        <begin position="38"/>
        <end position="52"/>
    </location>
</feature>
<dbReference type="OrthoDB" id="49300at2759"/>
<evidence type="ECO:0000256" key="1">
    <source>
        <dbReference type="SAM" id="MobiDB-lite"/>
    </source>
</evidence>
<dbReference type="EMBL" id="CAICTM010001287">
    <property type="protein sequence ID" value="CAB9522310.1"/>
    <property type="molecule type" value="Genomic_DNA"/>
</dbReference>
<reference evidence="2" key="1">
    <citation type="submission" date="2020-06" db="EMBL/GenBank/DDBJ databases">
        <authorList>
            <consortium name="Plant Systems Biology data submission"/>
        </authorList>
    </citation>
    <scope>NUCLEOTIDE SEQUENCE</scope>
    <source>
        <strain evidence="2">D6</strain>
    </source>
</reference>
<evidence type="ECO:0000313" key="2">
    <source>
        <dbReference type="EMBL" id="CAB9522310.1"/>
    </source>
</evidence>
<feature type="compositionally biased region" description="Low complexity" evidence="1">
    <location>
        <begin position="17"/>
        <end position="36"/>
    </location>
</feature>
<sequence length="224" mass="24491">MKLLKQFMTKTLRRRSSSPGTSAAVSSSGSSNELSSPCRKRRATLGIIRKKSSMGTCSTNDETSHHSLTSVGSTSEAAWRVEQIRDAPPAETDWWKNQDELTNTEDDTTWPLNSSGASGESVDESIEKKAFDGDSSSGTSSSTKVFHNCGFETWEAARAAWTAKPADDAASRSASVTKQQPVNRKELGKMLSKASSLRTYELPRKMPLKNLVESYVVVWNGDDM</sequence>
<dbReference type="AlphaFoldDB" id="A0A9N8HRM8"/>
<protein>
    <submittedName>
        <fullName evidence="2">Uncharacterized protein</fullName>
    </submittedName>
</protein>
<keyword evidence="3" id="KW-1185">Reference proteome</keyword>
<feature type="region of interest" description="Disordered" evidence="1">
    <location>
        <begin position="8"/>
        <end position="75"/>
    </location>
</feature>
<proteinExistence type="predicted"/>
<name>A0A9N8HRM8_9STRA</name>
<organism evidence="2 3">
    <name type="scientific">Seminavis robusta</name>
    <dbReference type="NCBI Taxonomy" id="568900"/>
    <lineage>
        <taxon>Eukaryota</taxon>
        <taxon>Sar</taxon>
        <taxon>Stramenopiles</taxon>
        <taxon>Ochrophyta</taxon>
        <taxon>Bacillariophyta</taxon>
        <taxon>Bacillariophyceae</taxon>
        <taxon>Bacillariophycidae</taxon>
        <taxon>Naviculales</taxon>
        <taxon>Naviculaceae</taxon>
        <taxon>Seminavis</taxon>
    </lineage>
</organism>